<dbReference type="Gene3D" id="3.20.20.80">
    <property type="entry name" value="Glycosidases"/>
    <property type="match status" value="1"/>
</dbReference>
<protein>
    <submittedName>
        <fullName evidence="7">Glycoside hydrolase family 1 protein</fullName>
    </submittedName>
</protein>
<dbReference type="FunFam" id="3.20.20.80:FF:000004">
    <property type="entry name" value="Beta-glucosidase 6-phospho-beta-glucosidase"/>
    <property type="match status" value="1"/>
</dbReference>
<name>A0A841ZM15_9LIST</name>
<evidence type="ECO:0000313" key="7">
    <source>
        <dbReference type="EMBL" id="MBC1520225.1"/>
    </source>
</evidence>
<dbReference type="PROSITE" id="PS00653">
    <property type="entry name" value="GLYCOSYL_HYDROL_F1_2"/>
    <property type="match status" value="1"/>
</dbReference>
<accession>A0A841ZM15</accession>
<proteinExistence type="inferred from homology"/>
<evidence type="ECO:0000256" key="3">
    <source>
        <dbReference type="ARBA" id="ARBA00023295"/>
    </source>
</evidence>
<reference evidence="7 8" key="1">
    <citation type="submission" date="2020-03" db="EMBL/GenBank/DDBJ databases">
        <title>Soil Listeria distribution.</title>
        <authorList>
            <person name="Liao J."/>
            <person name="Wiedmann M."/>
        </authorList>
    </citation>
    <scope>NUCLEOTIDE SEQUENCE [LARGE SCALE GENOMIC DNA]</scope>
    <source>
        <strain evidence="7 8">FSL L7-1507</strain>
    </source>
</reference>
<dbReference type="PANTHER" id="PTHR10353:SF136">
    <property type="entry name" value="ARYL-PHOSPHO-BETA-D-GLUCOSIDASE BGLC"/>
    <property type="match status" value="1"/>
</dbReference>
<comment type="caution">
    <text evidence="7">The sequence shown here is derived from an EMBL/GenBank/DDBJ whole genome shotgun (WGS) entry which is preliminary data.</text>
</comment>
<comment type="similarity">
    <text evidence="1 5">Belongs to the glycosyl hydrolase 1 family.</text>
</comment>
<keyword evidence="3 6" id="KW-0326">Glycosidase</keyword>
<dbReference type="PROSITE" id="PS00572">
    <property type="entry name" value="GLYCOSYL_HYDROL_F1_1"/>
    <property type="match status" value="1"/>
</dbReference>
<dbReference type="InterPro" id="IPR033132">
    <property type="entry name" value="GH_1_N_CS"/>
</dbReference>
<dbReference type="EMBL" id="JAARRM010000001">
    <property type="protein sequence ID" value="MBC1520225.1"/>
    <property type="molecule type" value="Genomic_DNA"/>
</dbReference>
<evidence type="ECO:0000256" key="6">
    <source>
        <dbReference type="RuleBase" id="RU004468"/>
    </source>
</evidence>
<dbReference type="GO" id="GO:0016052">
    <property type="term" value="P:carbohydrate catabolic process"/>
    <property type="evidence" value="ECO:0007669"/>
    <property type="project" value="TreeGrafter"/>
</dbReference>
<dbReference type="PRINTS" id="PR00131">
    <property type="entry name" value="GLHYDRLASE1"/>
</dbReference>
<dbReference type="InterPro" id="IPR017853">
    <property type="entry name" value="GH"/>
</dbReference>
<dbReference type="SUPFAM" id="SSF51445">
    <property type="entry name" value="(Trans)glycosidases"/>
    <property type="match status" value="1"/>
</dbReference>
<organism evidence="7 8">
    <name type="scientific">Listeria aquatica</name>
    <dbReference type="NCBI Taxonomy" id="1494960"/>
    <lineage>
        <taxon>Bacteria</taxon>
        <taxon>Bacillati</taxon>
        <taxon>Bacillota</taxon>
        <taxon>Bacilli</taxon>
        <taxon>Bacillales</taxon>
        <taxon>Listeriaceae</taxon>
        <taxon>Listeria</taxon>
    </lineage>
</organism>
<dbReference type="GO" id="GO:0008422">
    <property type="term" value="F:beta-glucosidase activity"/>
    <property type="evidence" value="ECO:0007669"/>
    <property type="project" value="TreeGrafter"/>
</dbReference>
<dbReference type="InterPro" id="IPR018120">
    <property type="entry name" value="Glyco_hydro_1_AS"/>
</dbReference>
<dbReference type="Proteomes" id="UP000559885">
    <property type="component" value="Unassembled WGS sequence"/>
</dbReference>
<keyword evidence="2 6" id="KW-0378">Hydrolase</keyword>
<gene>
    <name evidence="7" type="ORF">HB912_01015</name>
</gene>
<dbReference type="PANTHER" id="PTHR10353">
    <property type="entry name" value="GLYCOSYL HYDROLASE"/>
    <property type="match status" value="1"/>
</dbReference>
<dbReference type="GO" id="GO:0005829">
    <property type="term" value="C:cytosol"/>
    <property type="evidence" value="ECO:0007669"/>
    <property type="project" value="TreeGrafter"/>
</dbReference>
<evidence type="ECO:0000256" key="1">
    <source>
        <dbReference type="ARBA" id="ARBA00010838"/>
    </source>
</evidence>
<evidence type="ECO:0000313" key="8">
    <source>
        <dbReference type="Proteomes" id="UP000559885"/>
    </source>
</evidence>
<evidence type="ECO:0000256" key="4">
    <source>
        <dbReference type="PROSITE-ProRule" id="PRU10055"/>
    </source>
</evidence>
<evidence type="ECO:0000256" key="2">
    <source>
        <dbReference type="ARBA" id="ARBA00022801"/>
    </source>
</evidence>
<evidence type="ECO:0000256" key="5">
    <source>
        <dbReference type="RuleBase" id="RU003690"/>
    </source>
</evidence>
<dbReference type="AlphaFoldDB" id="A0A841ZM15"/>
<sequence length="485" mass="55483">MKHKHLDAFPNDFLWGSASAAYQIEGAYKTDGKGASVWDTFVKKPGTTFQNTTGDIAVDHYHRYLEDVALMAEQGLKAYRFSVSWSRIFPNGKGEINQAGLDFYNSLIDELIKHQIEPIVTIYHWDLPQALQEEYGGFESREIIQDFTNYAKVLFEAFSDRVKYWISLNEQNVFITHGYLLALHPPKVKNLKRMLQANHIANLANASVIAAFHDGNYPGQIGPSFNFSPIYALDADPENVLAKIDTEELMDYFWLDVYAKGHYPRTVLKQFVTLGVMKEPSEADNKLLARGKPDFIGLNYYQSATVTKSDTMTLSAQDMQMNHSGKKGTSRSITIPSVSAFTKNPYLKQTNWDWTIDPIGIRTALRTIESRYALPVLITENGLGEYDHFENGEIHDPYRIEYLKQHLKEVQAAITDGVQVLGYCSWSFTDLLSWLNGYQKRYGFVYVDRDETSQKTLNRYKKDSFYWYQEVIATNGASLTKKENN</sequence>
<dbReference type="RefSeq" id="WP_185371821.1">
    <property type="nucleotide sequence ID" value="NZ_JAARRM010000001.1"/>
</dbReference>
<feature type="active site" description="Nucleophile" evidence="4">
    <location>
        <position position="380"/>
    </location>
</feature>
<dbReference type="Pfam" id="PF00232">
    <property type="entry name" value="Glyco_hydro_1"/>
    <property type="match status" value="1"/>
</dbReference>
<dbReference type="InterPro" id="IPR001360">
    <property type="entry name" value="Glyco_hydro_1"/>
</dbReference>